<evidence type="ECO:0000256" key="1">
    <source>
        <dbReference type="SAM" id="MobiDB-lite"/>
    </source>
</evidence>
<dbReference type="RefSeq" id="WP_378478148.1">
    <property type="nucleotide sequence ID" value="NZ_JBHUIW010000013.1"/>
</dbReference>
<dbReference type="NCBIfam" id="TIGR02165">
    <property type="entry name" value="cas5_6_GSU0054"/>
    <property type="match status" value="1"/>
</dbReference>
<sequence length="567" mass="62356">MFALVFRFPAGRYHATPWGRNVNEADVSWPPEPWRILRALIATYWRKGDRERWSEDDLSALIDALAEELPVYRLPDGVVHAHTRHYMPAPVKTTLVFDAFARLPADAEIVAAWPGVALPQPLFALAADLARGIGYLGRAESWVECEATADWIDGKANCRPEGEPDTTGEPTRLIAPRSPSDYAAERARLLSDLDAREIQAAAAAGRKAPTGKALAAARAKAFGATLPERLVDALALDTSDYQRCGWSRPPASREAIYIRAPLTPTPRVARPSRAAGDDRARFTVARFVLAGRPRPRIEAAVAIGDLMRRATLSKFDWIKDENGRCRPNAPSVISGHGEDGRPLRGGDHRHAFWLPEDADGDGEIDHVVVYAKDGFDAHVRGRLDRVTRLWTERAPRITDEDGAGAPEARREWRLALEGFGVPEDFSGSSRLLGRSRRWESVTPFLAAGHLKAGGYASEIRRLAARRGCPALAAVEFSRPRAAPESDAGRADDVGIEVHGRLRRAIHFDRFRPRGRERQLDTLGTFLKLTFAEPVEGPLAFGYGCHFGLGLFASRVDGGACPRVPAPW</sequence>
<accession>A0ABW5ALV3</accession>
<gene>
    <name evidence="2" type="primary">csb2</name>
    <name evidence="2" type="ORF">ACFSOX_12500</name>
</gene>
<dbReference type="InterPro" id="IPR019089">
    <property type="entry name" value="Cas_GSU0054"/>
</dbReference>
<organism evidence="2 3">
    <name type="scientific">Rhodoplanes azumiensis</name>
    <dbReference type="NCBI Taxonomy" id="1897628"/>
    <lineage>
        <taxon>Bacteria</taxon>
        <taxon>Pseudomonadati</taxon>
        <taxon>Pseudomonadota</taxon>
        <taxon>Alphaproteobacteria</taxon>
        <taxon>Hyphomicrobiales</taxon>
        <taxon>Nitrobacteraceae</taxon>
        <taxon>Rhodoplanes</taxon>
    </lineage>
</organism>
<protein>
    <submittedName>
        <fullName evidence="2">Type I-U CRISPR-associated protein Csb2</fullName>
    </submittedName>
</protein>
<evidence type="ECO:0000313" key="3">
    <source>
        <dbReference type="Proteomes" id="UP001597314"/>
    </source>
</evidence>
<evidence type="ECO:0000313" key="2">
    <source>
        <dbReference type="EMBL" id="MFD2182976.1"/>
    </source>
</evidence>
<comment type="caution">
    <text evidence="2">The sequence shown here is derived from an EMBL/GenBank/DDBJ whole genome shotgun (WGS) entry which is preliminary data.</text>
</comment>
<proteinExistence type="predicted"/>
<name>A0ABW5ALV3_9BRAD</name>
<dbReference type="Proteomes" id="UP001597314">
    <property type="component" value="Unassembled WGS sequence"/>
</dbReference>
<dbReference type="EMBL" id="JBHUIW010000013">
    <property type="protein sequence ID" value="MFD2182976.1"/>
    <property type="molecule type" value="Genomic_DNA"/>
</dbReference>
<keyword evidence="3" id="KW-1185">Reference proteome</keyword>
<feature type="region of interest" description="Disordered" evidence="1">
    <location>
        <begin position="156"/>
        <end position="178"/>
    </location>
</feature>
<reference evidence="3" key="1">
    <citation type="journal article" date="2019" name="Int. J. Syst. Evol. Microbiol.">
        <title>The Global Catalogue of Microorganisms (GCM) 10K type strain sequencing project: providing services to taxonomists for standard genome sequencing and annotation.</title>
        <authorList>
            <consortium name="The Broad Institute Genomics Platform"/>
            <consortium name="The Broad Institute Genome Sequencing Center for Infectious Disease"/>
            <person name="Wu L."/>
            <person name="Ma J."/>
        </authorList>
    </citation>
    <scope>NUCLEOTIDE SEQUENCE [LARGE SCALE GENOMIC DNA]</scope>
    <source>
        <strain evidence="3">CGMCC 1.6774</strain>
    </source>
</reference>